<sequence>MLRGVHLNAATYPVLLPDGLPLTEVQKMLSANPLKGFASDCLCTETWDNQQQQI</sequence>
<accession>A0ABQ0EI71</accession>
<dbReference type="EMBL" id="BAAFST010000002">
    <property type="protein sequence ID" value="GAB1286689.1"/>
    <property type="molecule type" value="Genomic_DNA"/>
</dbReference>
<gene>
    <name evidence="1" type="ORF">APTSU1_000191900</name>
</gene>
<evidence type="ECO:0000313" key="1">
    <source>
        <dbReference type="EMBL" id="GAB1286689.1"/>
    </source>
</evidence>
<name>A0ABQ0EI71_APOSI</name>
<organism evidence="1 2">
    <name type="scientific">Apodemus speciosus</name>
    <name type="common">Large Japanese field mouse</name>
    <dbReference type="NCBI Taxonomy" id="105296"/>
    <lineage>
        <taxon>Eukaryota</taxon>
        <taxon>Metazoa</taxon>
        <taxon>Chordata</taxon>
        <taxon>Craniata</taxon>
        <taxon>Vertebrata</taxon>
        <taxon>Euteleostomi</taxon>
        <taxon>Mammalia</taxon>
        <taxon>Eutheria</taxon>
        <taxon>Euarchontoglires</taxon>
        <taxon>Glires</taxon>
        <taxon>Rodentia</taxon>
        <taxon>Myomorpha</taxon>
        <taxon>Muroidea</taxon>
        <taxon>Muridae</taxon>
        <taxon>Murinae</taxon>
        <taxon>Apodemus</taxon>
    </lineage>
</organism>
<protein>
    <submittedName>
        <fullName evidence="1">Cell death regulator Aven</fullName>
    </submittedName>
</protein>
<dbReference type="Proteomes" id="UP001623349">
    <property type="component" value="Unassembled WGS sequence"/>
</dbReference>
<keyword evidence="2" id="KW-1185">Reference proteome</keyword>
<proteinExistence type="predicted"/>
<reference evidence="1 2" key="1">
    <citation type="submission" date="2024-08" db="EMBL/GenBank/DDBJ databases">
        <title>The draft genome of Apodemus speciosus.</title>
        <authorList>
            <person name="Nabeshima K."/>
            <person name="Suzuki S."/>
            <person name="Onuma M."/>
        </authorList>
    </citation>
    <scope>NUCLEOTIDE SEQUENCE [LARGE SCALE GENOMIC DNA]</scope>
    <source>
        <strain evidence="1">IB14-021</strain>
    </source>
</reference>
<comment type="caution">
    <text evidence="1">The sequence shown here is derived from an EMBL/GenBank/DDBJ whole genome shotgun (WGS) entry which is preliminary data.</text>
</comment>
<evidence type="ECO:0000313" key="2">
    <source>
        <dbReference type="Proteomes" id="UP001623349"/>
    </source>
</evidence>